<proteinExistence type="predicted"/>
<reference evidence="1" key="1">
    <citation type="submission" date="2012-03" db="EMBL/GenBank/DDBJ databases">
        <title>Functional metagenomics reveals considerable lignocellulase gene clusters in the gut microbiome of a wood-feeding higher termite.</title>
        <authorList>
            <person name="Liu N."/>
        </authorList>
    </citation>
    <scope>NUCLEOTIDE SEQUENCE</scope>
</reference>
<sequence>MAAIANGLKTEVYELFRHDNSPSKNRTLFERFKVEITRNVMDTLETTYKEYDK</sequence>
<accession>A0A806K2A6</accession>
<protein>
    <submittedName>
        <fullName evidence="1">Uncharacterized protein</fullName>
    </submittedName>
</protein>
<dbReference type="AlphaFoldDB" id="A0A806K2A6"/>
<name>A0A806K2A6_9BACT</name>
<evidence type="ECO:0000313" key="1">
    <source>
        <dbReference type="EMBL" id="AGS54132.1"/>
    </source>
</evidence>
<dbReference type="EMBL" id="JQ844277">
    <property type="protein sequence ID" value="AGS54132.1"/>
    <property type="molecule type" value="Genomic_DNA"/>
</dbReference>
<organism evidence="1">
    <name type="scientific">uncultured bacterium contig00021</name>
    <dbReference type="NCBI Taxonomy" id="1181511"/>
    <lineage>
        <taxon>Bacteria</taxon>
        <taxon>environmental samples</taxon>
    </lineage>
</organism>